<keyword evidence="1" id="KW-0732">Signal</keyword>
<evidence type="ECO:0000256" key="3">
    <source>
        <dbReference type="ARBA" id="ARBA00023180"/>
    </source>
</evidence>
<dbReference type="PRINTS" id="PR00722">
    <property type="entry name" value="CHYMOTRYPSIN"/>
</dbReference>
<name>A0A067RPQ9_ZOONE</name>
<dbReference type="eggNOG" id="KOG3627">
    <property type="taxonomic scope" value="Eukaryota"/>
</dbReference>
<evidence type="ECO:0000256" key="1">
    <source>
        <dbReference type="ARBA" id="ARBA00022729"/>
    </source>
</evidence>
<accession>A0A067RPQ9</accession>
<evidence type="ECO:0000313" key="7">
    <source>
        <dbReference type="Proteomes" id="UP000027135"/>
    </source>
</evidence>
<sequence>MVALLTGKGVHFCGGVLITDLHVLTAAHCVHYRDNLEPITARLGEYDLSRFNETRAQNFQLVDIQEHPDFSFSTNENDIAVLRLHRRAAFNSYIWPVCLPPPGLDLDRVTAIVAGWGATHYHGLPSPVLMEVAVPVWNLSRCQSRFTQPVLDTALCAGAEEGGRDACRVGIPQRTMNATRSCREHCLASWRREKTWLVEEVARELNDN</sequence>
<dbReference type="STRING" id="136037.A0A067RPQ9"/>
<dbReference type="InterPro" id="IPR018114">
    <property type="entry name" value="TRYPSIN_HIS"/>
</dbReference>
<feature type="domain" description="Peptidase S1" evidence="5">
    <location>
        <begin position="1"/>
        <end position="168"/>
    </location>
</feature>
<dbReference type="SMART" id="SM00020">
    <property type="entry name" value="Tryp_SPc"/>
    <property type="match status" value="1"/>
</dbReference>
<dbReference type="InterPro" id="IPR001254">
    <property type="entry name" value="Trypsin_dom"/>
</dbReference>
<dbReference type="InterPro" id="IPR009003">
    <property type="entry name" value="Peptidase_S1_PA"/>
</dbReference>
<dbReference type="EMBL" id="KK852543">
    <property type="protein sequence ID" value="KDR21694.1"/>
    <property type="molecule type" value="Genomic_DNA"/>
</dbReference>
<dbReference type="PANTHER" id="PTHR24252:SF7">
    <property type="entry name" value="HYALIN"/>
    <property type="match status" value="1"/>
</dbReference>
<evidence type="ECO:0000256" key="2">
    <source>
        <dbReference type="ARBA" id="ARBA00023157"/>
    </source>
</evidence>
<keyword evidence="7" id="KW-1185">Reference proteome</keyword>
<dbReference type="CDD" id="cd00190">
    <property type="entry name" value="Tryp_SPc"/>
    <property type="match status" value="1"/>
</dbReference>
<evidence type="ECO:0000256" key="4">
    <source>
        <dbReference type="ARBA" id="ARBA00024195"/>
    </source>
</evidence>
<dbReference type="GO" id="GO:0006508">
    <property type="term" value="P:proteolysis"/>
    <property type="evidence" value="ECO:0007669"/>
    <property type="project" value="InterPro"/>
</dbReference>
<protein>
    <submittedName>
        <fullName evidence="6">Ovochymase-2</fullName>
    </submittedName>
</protein>
<proteinExistence type="inferred from homology"/>
<evidence type="ECO:0000259" key="5">
    <source>
        <dbReference type="PROSITE" id="PS50240"/>
    </source>
</evidence>
<dbReference type="InParanoid" id="A0A067RPQ9"/>
<keyword evidence="2" id="KW-1015">Disulfide bond</keyword>
<dbReference type="SUPFAM" id="SSF50494">
    <property type="entry name" value="Trypsin-like serine proteases"/>
    <property type="match status" value="1"/>
</dbReference>
<dbReference type="PROSITE" id="PS00134">
    <property type="entry name" value="TRYPSIN_HIS"/>
    <property type="match status" value="1"/>
</dbReference>
<dbReference type="Gene3D" id="2.40.10.10">
    <property type="entry name" value="Trypsin-like serine proteases"/>
    <property type="match status" value="1"/>
</dbReference>
<dbReference type="AlphaFoldDB" id="A0A067RPQ9"/>
<dbReference type="Pfam" id="PF00089">
    <property type="entry name" value="Trypsin"/>
    <property type="match status" value="1"/>
</dbReference>
<evidence type="ECO:0000313" key="6">
    <source>
        <dbReference type="EMBL" id="KDR21694.1"/>
    </source>
</evidence>
<dbReference type="InterPro" id="IPR001314">
    <property type="entry name" value="Peptidase_S1A"/>
</dbReference>
<dbReference type="PROSITE" id="PS50240">
    <property type="entry name" value="TRYPSIN_DOM"/>
    <property type="match status" value="1"/>
</dbReference>
<dbReference type="PANTHER" id="PTHR24252">
    <property type="entry name" value="ACROSIN-RELATED"/>
    <property type="match status" value="1"/>
</dbReference>
<organism evidence="6 7">
    <name type="scientific">Zootermopsis nevadensis</name>
    <name type="common">Dampwood termite</name>
    <dbReference type="NCBI Taxonomy" id="136037"/>
    <lineage>
        <taxon>Eukaryota</taxon>
        <taxon>Metazoa</taxon>
        <taxon>Ecdysozoa</taxon>
        <taxon>Arthropoda</taxon>
        <taxon>Hexapoda</taxon>
        <taxon>Insecta</taxon>
        <taxon>Pterygota</taxon>
        <taxon>Neoptera</taxon>
        <taxon>Polyneoptera</taxon>
        <taxon>Dictyoptera</taxon>
        <taxon>Blattodea</taxon>
        <taxon>Blattoidea</taxon>
        <taxon>Termitoidae</taxon>
        <taxon>Termopsidae</taxon>
        <taxon>Zootermopsis</taxon>
    </lineage>
</organism>
<dbReference type="GO" id="GO:0004252">
    <property type="term" value="F:serine-type endopeptidase activity"/>
    <property type="evidence" value="ECO:0007669"/>
    <property type="project" value="InterPro"/>
</dbReference>
<dbReference type="InterPro" id="IPR043504">
    <property type="entry name" value="Peptidase_S1_PA_chymotrypsin"/>
</dbReference>
<comment type="similarity">
    <text evidence="4">Belongs to the peptidase S1 family. CLIP subfamily.</text>
</comment>
<keyword evidence="3" id="KW-0325">Glycoprotein</keyword>
<dbReference type="FunFam" id="2.40.10.10:FF:000028">
    <property type="entry name" value="Serine protease easter"/>
    <property type="match status" value="1"/>
</dbReference>
<dbReference type="Proteomes" id="UP000027135">
    <property type="component" value="Unassembled WGS sequence"/>
</dbReference>
<dbReference type="OMA" id="CHITHPE"/>
<reference evidence="6 7" key="1">
    <citation type="journal article" date="2014" name="Nat. Commun.">
        <title>Molecular traces of alternative social organization in a termite genome.</title>
        <authorList>
            <person name="Terrapon N."/>
            <person name="Li C."/>
            <person name="Robertson H.M."/>
            <person name="Ji L."/>
            <person name="Meng X."/>
            <person name="Booth W."/>
            <person name="Chen Z."/>
            <person name="Childers C.P."/>
            <person name="Glastad K.M."/>
            <person name="Gokhale K."/>
            <person name="Gowin J."/>
            <person name="Gronenberg W."/>
            <person name="Hermansen R.A."/>
            <person name="Hu H."/>
            <person name="Hunt B.G."/>
            <person name="Huylmans A.K."/>
            <person name="Khalil S.M."/>
            <person name="Mitchell R.D."/>
            <person name="Munoz-Torres M.C."/>
            <person name="Mustard J.A."/>
            <person name="Pan H."/>
            <person name="Reese J.T."/>
            <person name="Scharf M.E."/>
            <person name="Sun F."/>
            <person name="Vogel H."/>
            <person name="Xiao J."/>
            <person name="Yang W."/>
            <person name="Yang Z."/>
            <person name="Yang Z."/>
            <person name="Zhou J."/>
            <person name="Zhu J."/>
            <person name="Brent C.S."/>
            <person name="Elsik C.G."/>
            <person name="Goodisman M.A."/>
            <person name="Liberles D.A."/>
            <person name="Roe R.M."/>
            <person name="Vargo E.L."/>
            <person name="Vilcinskas A."/>
            <person name="Wang J."/>
            <person name="Bornberg-Bauer E."/>
            <person name="Korb J."/>
            <person name="Zhang G."/>
            <person name="Liebig J."/>
        </authorList>
    </citation>
    <scope>NUCLEOTIDE SEQUENCE [LARGE SCALE GENOMIC DNA]</scope>
    <source>
        <tissue evidence="6">Whole organism</tissue>
    </source>
</reference>
<gene>
    <name evidence="6" type="ORF">L798_03819</name>
</gene>